<feature type="region of interest" description="Disordered" evidence="1">
    <location>
        <begin position="22"/>
        <end position="61"/>
    </location>
</feature>
<proteinExistence type="predicted"/>
<keyword evidence="3" id="KW-1185">Reference proteome</keyword>
<feature type="compositionally biased region" description="Basic and acidic residues" evidence="1">
    <location>
        <begin position="22"/>
        <end position="38"/>
    </location>
</feature>
<evidence type="ECO:0000313" key="2">
    <source>
        <dbReference type="EMBL" id="EGC40424.1"/>
    </source>
</evidence>
<gene>
    <name evidence="2" type="ORF">DICPUDRAFT_146598</name>
</gene>
<evidence type="ECO:0000313" key="3">
    <source>
        <dbReference type="Proteomes" id="UP000001064"/>
    </source>
</evidence>
<name>F0Z6D5_DICPU</name>
<dbReference type="EMBL" id="GL870942">
    <property type="protein sequence ID" value="EGC40424.1"/>
    <property type="molecule type" value="Genomic_DNA"/>
</dbReference>
<dbReference type="GeneID" id="10503399"/>
<dbReference type="VEuPathDB" id="AmoebaDB:DICPUDRAFT_146598"/>
<dbReference type="InParanoid" id="F0Z6D5"/>
<organism evidence="2 3">
    <name type="scientific">Dictyostelium purpureum</name>
    <name type="common">Slime mold</name>
    <dbReference type="NCBI Taxonomy" id="5786"/>
    <lineage>
        <taxon>Eukaryota</taxon>
        <taxon>Amoebozoa</taxon>
        <taxon>Evosea</taxon>
        <taxon>Eumycetozoa</taxon>
        <taxon>Dictyostelia</taxon>
        <taxon>Dictyosteliales</taxon>
        <taxon>Dictyosteliaceae</taxon>
        <taxon>Dictyostelium</taxon>
    </lineage>
</organism>
<accession>F0Z6D5</accession>
<reference evidence="3" key="1">
    <citation type="journal article" date="2011" name="Genome Biol.">
        <title>Comparative genomics of the social amoebae Dictyostelium discoideum and Dictyostelium purpureum.</title>
        <authorList>
            <consortium name="US DOE Joint Genome Institute (JGI-PGF)"/>
            <person name="Sucgang R."/>
            <person name="Kuo A."/>
            <person name="Tian X."/>
            <person name="Salerno W."/>
            <person name="Parikh A."/>
            <person name="Feasley C.L."/>
            <person name="Dalin E."/>
            <person name="Tu H."/>
            <person name="Huang E."/>
            <person name="Barry K."/>
            <person name="Lindquist E."/>
            <person name="Shapiro H."/>
            <person name="Bruce D."/>
            <person name="Schmutz J."/>
            <person name="Salamov A."/>
            <person name="Fey P."/>
            <person name="Gaudet P."/>
            <person name="Anjard C."/>
            <person name="Babu M.M."/>
            <person name="Basu S."/>
            <person name="Bushmanova Y."/>
            <person name="van der Wel H."/>
            <person name="Katoh-Kurasawa M."/>
            <person name="Dinh C."/>
            <person name="Coutinho P.M."/>
            <person name="Saito T."/>
            <person name="Elias M."/>
            <person name="Schaap P."/>
            <person name="Kay R.R."/>
            <person name="Henrissat B."/>
            <person name="Eichinger L."/>
            <person name="Rivero F."/>
            <person name="Putnam N.H."/>
            <person name="West C.M."/>
            <person name="Loomis W.F."/>
            <person name="Chisholm R.L."/>
            <person name="Shaulsky G."/>
            <person name="Strassmann J.E."/>
            <person name="Queller D.C."/>
            <person name="Kuspa A."/>
            <person name="Grigoriev I.V."/>
        </authorList>
    </citation>
    <scope>NUCLEOTIDE SEQUENCE [LARGE SCALE GENOMIC DNA]</scope>
    <source>
        <strain evidence="3">QSDP1</strain>
    </source>
</reference>
<dbReference type="RefSeq" id="XP_003282971.1">
    <property type="nucleotide sequence ID" value="XM_003282923.1"/>
</dbReference>
<dbReference type="Proteomes" id="UP000001064">
    <property type="component" value="Unassembled WGS sequence"/>
</dbReference>
<protein>
    <submittedName>
        <fullName evidence="2">Expressed protein</fullName>
    </submittedName>
</protein>
<dbReference type="AlphaFoldDB" id="F0Z6D5"/>
<evidence type="ECO:0000256" key="1">
    <source>
        <dbReference type="SAM" id="MobiDB-lite"/>
    </source>
</evidence>
<dbReference type="KEGG" id="dpp:DICPUDRAFT_146598"/>
<sequence>MVYEFTIVSKYCVVHANVDAEPRREHENNIELKKDQPKALEQSKNNNQKREEVKNTSSPSEYADCKIKCGKIKEYQLKNDCRIDCIGRFG</sequence>